<sequence>MKRLLLVFPFLLFQTLSAQVEDISFTLTPTAEYVWWDDQSGLANDFLYGGKVGFGFGEYLELSGIFQTSNNLETDLSSFGFSNFSNNTFEAQNLTLTRYGGELKINFSNGVFSPYMTLGTGIQNIELNNTNFEQIYAGAGLGLRLALSDRINLLFEGRTTGFNIDAANNLLSDANQNDYDVNPTNYSKEETLNLGASAALQIYLGGRKPGELSELDKAYLKKYSGGFQGWSWVFEPSLAYVDFDSNSFYREAWMAGGYFGVDFTDFVGVRAYYFQALEDEKITADLDRLSTYGLEFRAKLNDGRGVNPYLILGGGYLTAQSDYVGRVGGLGAQSTGFANAGLGLDIPLGRNFLITGGARAMATSTAEVSNPTGPDVLQTHVMYNFGVKIQIGKKPDNPEEVSEKQTTELDTLDKEMTDEDEKNYQRIRTLIKEYQEELNELNQEIEKAYEQNNTEKAIDLLEEKKRVSKELREVEKLERMYNKKGFENQGEYLKMTPEEFEKLIDRILKGIDQKYNEETTQQVKKTNNNVENGALTKQILELRKEIEKQNQIAKEENAKKQDEVSEAKSKETDSSNANEKAEKELELILEKNNKQQEEMDQRMKELDQRIETFNKKLEEQQKARDKEAADKEAQKDEKEPVKEKSTEEENKTDSENKEN</sequence>
<dbReference type="Gene3D" id="2.40.160.20">
    <property type="match status" value="2"/>
</dbReference>
<reference evidence="5" key="1">
    <citation type="journal article" date="2019" name="Int. J. Syst. Evol. Microbiol.">
        <title>The Global Catalogue of Microorganisms (GCM) 10K type strain sequencing project: providing services to taxonomists for standard genome sequencing and annotation.</title>
        <authorList>
            <consortium name="The Broad Institute Genomics Platform"/>
            <consortium name="The Broad Institute Genome Sequencing Center for Infectious Disease"/>
            <person name="Wu L."/>
            <person name="Ma J."/>
        </authorList>
    </citation>
    <scope>NUCLEOTIDE SEQUENCE [LARGE SCALE GENOMIC DNA]</scope>
    <source>
        <strain evidence="5">CGMCC 1.12931</strain>
    </source>
</reference>
<evidence type="ECO:0000313" key="4">
    <source>
        <dbReference type="EMBL" id="GGE27660.1"/>
    </source>
</evidence>
<organism evidence="4 5">
    <name type="scientific">Psychroflexus planctonicus</name>
    <dbReference type="NCBI Taxonomy" id="1526575"/>
    <lineage>
        <taxon>Bacteria</taxon>
        <taxon>Pseudomonadati</taxon>
        <taxon>Bacteroidota</taxon>
        <taxon>Flavobacteriia</taxon>
        <taxon>Flavobacteriales</taxon>
        <taxon>Flavobacteriaceae</taxon>
        <taxon>Psychroflexus</taxon>
    </lineage>
</organism>
<evidence type="ECO:0008006" key="6">
    <source>
        <dbReference type="Google" id="ProtNLM"/>
    </source>
</evidence>
<feature type="signal peptide" evidence="3">
    <location>
        <begin position="1"/>
        <end position="20"/>
    </location>
</feature>
<evidence type="ECO:0000256" key="1">
    <source>
        <dbReference type="SAM" id="Coils"/>
    </source>
</evidence>
<keyword evidence="1" id="KW-0175">Coiled coil</keyword>
<name>A0ABQ1SEZ1_9FLAO</name>
<accession>A0ABQ1SEZ1</accession>
<evidence type="ECO:0000313" key="5">
    <source>
        <dbReference type="Proteomes" id="UP000599179"/>
    </source>
</evidence>
<dbReference type="Proteomes" id="UP000599179">
    <property type="component" value="Unassembled WGS sequence"/>
</dbReference>
<keyword evidence="3" id="KW-0732">Signal</keyword>
<protein>
    <recommendedName>
        <fullName evidence="6">Outer membrane protein beta-barrel domain-containing protein</fullName>
    </recommendedName>
</protein>
<gene>
    <name evidence="4" type="ORF">GCM10010832_05460</name>
</gene>
<proteinExistence type="predicted"/>
<keyword evidence="5" id="KW-1185">Reference proteome</keyword>
<dbReference type="InterPro" id="IPR011250">
    <property type="entry name" value="OMP/PagP_B-barrel"/>
</dbReference>
<evidence type="ECO:0000256" key="2">
    <source>
        <dbReference type="SAM" id="MobiDB-lite"/>
    </source>
</evidence>
<dbReference type="EMBL" id="BMGM01000002">
    <property type="protein sequence ID" value="GGE27660.1"/>
    <property type="molecule type" value="Genomic_DNA"/>
</dbReference>
<feature type="coiled-coil region" evidence="1">
    <location>
        <begin position="417"/>
        <end position="480"/>
    </location>
</feature>
<feature type="chain" id="PRO_5046028139" description="Outer membrane protein beta-barrel domain-containing protein" evidence="3">
    <location>
        <begin position="21"/>
        <end position="659"/>
    </location>
</feature>
<dbReference type="RefSeq" id="WP_188457558.1">
    <property type="nucleotide sequence ID" value="NZ_BMGM01000002.1"/>
</dbReference>
<evidence type="ECO:0000256" key="3">
    <source>
        <dbReference type="SAM" id="SignalP"/>
    </source>
</evidence>
<feature type="region of interest" description="Disordered" evidence="2">
    <location>
        <begin position="553"/>
        <end position="659"/>
    </location>
</feature>
<comment type="caution">
    <text evidence="4">The sequence shown here is derived from an EMBL/GenBank/DDBJ whole genome shotgun (WGS) entry which is preliminary data.</text>
</comment>
<dbReference type="SUPFAM" id="SSF56925">
    <property type="entry name" value="OMPA-like"/>
    <property type="match status" value="2"/>
</dbReference>